<keyword evidence="9" id="KW-0460">Magnesium</keyword>
<dbReference type="PANTHER" id="PTHR43285">
    <property type="entry name" value="ANTHRANILATE PHOSPHORIBOSYLTRANSFERASE"/>
    <property type="match status" value="1"/>
</dbReference>
<evidence type="ECO:0000313" key="12">
    <source>
        <dbReference type="EMBL" id="HFT92370.1"/>
    </source>
</evidence>
<feature type="binding site" evidence="9">
    <location>
        <position position="112"/>
    </location>
    <ligand>
        <name>anthranilate</name>
        <dbReference type="ChEBI" id="CHEBI:16567"/>
        <label>1</label>
    </ligand>
</feature>
<comment type="cofactor">
    <cofactor evidence="9">
        <name>Mg(2+)</name>
        <dbReference type="ChEBI" id="CHEBI:18420"/>
    </cofactor>
    <text evidence="9">Binds 2 magnesium ions per monomer.</text>
</comment>
<comment type="function">
    <text evidence="9">Catalyzes the transfer of the phosphoribosyl group of 5-phosphorylribose-1-pyrophosphate (PRPP) to anthranilate to yield N-(5'-phosphoribosyl)-anthranilate (PRA).</text>
</comment>
<gene>
    <name evidence="9 12" type="primary">trpD</name>
    <name evidence="12" type="ORF">ENX03_00240</name>
</gene>
<evidence type="ECO:0000256" key="4">
    <source>
        <dbReference type="ARBA" id="ARBA00022679"/>
    </source>
</evidence>
<comment type="similarity">
    <text evidence="8">In the C-terminal section; belongs to the anthranilate phosphoribosyltransferase family.</text>
</comment>
<keyword evidence="9" id="KW-0479">Metal-binding</keyword>
<evidence type="ECO:0000256" key="3">
    <source>
        <dbReference type="ARBA" id="ARBA00022676"/>
    </source>
</evidence>
<feature type="binding site" evidence="9">
    <location>
        <position position="167"/>
    </location>
    <ligand>
        <name>anthranilate</name>
        <dbReference type="ChEBI" id="CHEBI:16567"/>
        <label>2</label>
    </ligand>
</feature>
<comment type="pathway">
    <text evidence="1 9">Amino-acid biosynthesis; L-tryptophan biosynthesis; L-tryptophan from chorismate: step 2/5.</text>
</comment>
<dbReference type="GO" id="GO:0000287">
    <property type="term" value="F:magnesium ion binding"/>
    <property type="evidence" value="ECO:0007669"/>
    <property type="project" value="UniProtKB-UniRule"/>
</dbReference>
<keyword evidence="6 9" id="KW-0057">Aromatic amino acid biosynthesis</keyword>
<proteinExistence type="inferred from homology"/>
<dbReference type="InterPro" id="IPR036320">
    <property type="entry name" value="Glycosyl_Trfase_fam3_N_dom_sf"/>
</dbReference>
<feature type="domain" description="Glycosyl transferase family 3" evidence="10">
    <location>
        <begin position="75"/>
        <end position="318"/>
    </location>
</feature>
<dbReference type="Pfam" id="PF00591">
    <property type="entry name" value="Glycos_transf_3"/>
    <property type="match status" value="1"/>
</dbReference>
<protein>
    <recommendedName>
        <fullName evidence="9">Anthranilate phosphoribosyltransferase</fullName>
        <ecNumber evidence="9">2.4.2.18</ecNumber>
    </recommendedName>
</protein>
<evidence type="ECO:0000256" key="5">
    <source>
        <dbReference type="ARBA" id="ARBA00022822"/>
    </source>
</evidence>
<dbReference type="InterPro" id="IPR005940">
    <property type="entry name" value="Anthranilate_Pribosyl_Tfrase"/>
</dbReference>
<evidence type="ECO:0000256" key="1">
    <source>
        <dbReference type="ARBA" id="ARBA00004907"/>
    </source>
</evidence>
<dbReference type="HAMAP" id="MF_00211">
    <property type="entry name" value="TrpD"/>
    <property type="match status" value="1"/>
</dbReference>
<comment type="caution">
    <text evidence="9">Lacks conserved residue(s) required for the propagation of feature annotation.</text>
</comment>
<feature type="binding site" evidence="9">
    <location>
        <begin position="91"/>
        <end position="94"/>
    </location>
    <ligand>
        <name>5-phospho-alpha-D-ribose 1-diphosphate</name>
        <dbReference type="ChEBI" id="CHEBI:58017"/>
    </ligand>
</feature>
<dbReference type="NCBIfam" id="TIGR01245">
    <property type="entry name" value="trpD"/>
    <property type="match status" value="1"/>
</dbReference>
<dbReference type="FunFam" id="3.40.1030.10:FF:000002">
    <property type="entry name" value="Anthranilate phosphoribosyltransferase"/>
    <property type="match status" value="1"/>
</dbReference>
<dbReference type="EMBL" id="DTMM01000005">
    <property type="protein sequence ID" value="HFT92370.1"/>
    <property type="molecule type" value="Genomic_DNA"/>
</dbReference>
<dbReference type="GO" id="GO:0004048">
    <property type="term" value="F:anthranilate phosphoribosyltransferase activity"/>
    <property type="evidence" value="ECO:0007669"/>
    <property type="project" value="UniProtKB-UniRule"/>
</dbReference>
<feature type="binding site" evidence="9">
    <location>
        <position position="81"/>
    </location>
    <ligand>
        <name>5-phospho-alpha-D-ribose 1-diphosphate</name>
        <dbReference type="ChEBI" id="CHEBI:58017"/>
    </ligand>
</feature>
<feature type="binding site" evidence="9">
    <location>
        <position position="89"/>
    </location>
    <ligand>
        <name>5-phospho-alpha-D-ribose 1-diphosphate</name>
        <dbReference type="ChEBI" id="CHEBI:58017"/>
    </ligand>
</feature>
<feature type="domain" description="Glycosyl transferase family 3 N-terminal" evidence="11">
    <location>
        <begin position="4"/>
        <end position="62"/>
    </location>
</feature>
<dbReference type="Gene3D" id="3.40.1030.10">
    <property type="entry name" value="Nucleoside phosphorylase/phosphoribosyltransferase catalytic domain"/>
    <property type="match status" value="1"/>
</dbReference>
<evidence type="ECO:0000259" key="10">
    <source>
        <dbReference type="Pfam" id="PF00591"/>
    </source>
</evidence>
<dbReference type="SUPFAM" id="SSF52418">
    <property type="entry name" value="Nucleoside phosphorylase/phosphoribosyltransferase catalytic domain"/>
    <property type="match status" value="1"/>
</dbReference>
<dbReference type="InterPro" id="IPR035902">
    <property type="entry name" value="Nuc_phospho_transferase"/>
</dbReference>
<reference evidence="12" key="1">
    <citation type="journal article" date="2020" name="mSystems">
        <title>Genome- and Community-Level Interaction Insights into Carbon Utilization and Element Cycling Functions of Hydrothermarchaeota in Hydrothermal Sediment.</title>
        <authorList>
            <person name="Zhou Z."/>
            <person name="Liu Y."/>
            <person name="Xu W."/>
            <person name="Pan J."/>
            <person name="Luo Z.H."/>
            <person name="Li M."/>
        </authorList>
    </citation>
    <scope>NUCLEOTIDE SEQUENCE [LARGE SCALE GENOMIC DNA]</scope>
    <source>
        <strain evidence="12">SpSt-902</strain>
    </source>
</reference>
<feature type="binding site" evidence="9">
    <location>
        <position position="226"/>
    </location>
    <ligand>
        <name>Mg(2+)</name>
        <dbReference type="ChEBI" id="CHEBI:18420"/>
        <label>2</label>
    </ligand>
</feature>
<accession>A0A7C3QQP0</accession>
<feature type="binding site" evidence="9">
    <location>
        <position position="225"/>
    </location>
    <ligand>
        <name>Mg(2+)</name>
        <dbReference type="ChEBI" id="CHEBI:18420"/>
        <label>2</label>
    </ligand>
</feature>
<dbReference type="InterPro" id="IPR017459">
    <property type="entry name" value="Glycosyl_Trfase_fam3_N_dom"/>
</dbReference>
<comment type="subunit">
    <text evidence="9">Homodimer.</text>
</comment>
<dbReference type="InterPro" id="IPR000312">
    <property type="entry name" value="Glycosyl_Trfase_fam3"/>
</dbReference>
<feature type="binding site" evidence="9">
    <location>
        <begin position="109"/>
        <end position="117"/>
    </location>
    <ligand>
        <name>5-phospho-alpha-D-ribose 1-diphosphate</name>
        <dbReference type="ChEBI" id="CHEBI:58017"/>
    </ligand>
</feature>
<keyword evidence="4 9" id="KW-0808">Transferase</keyword>
<comment type="caution">
    <text evidence="12">The sequence shown here is derived from an EMBL/GenBank/DDBJ whole genome shotgun (WGS) entry which is preliminary data.</text>
</comment>
<dbReference type="UniPathway" id="UPA00035">
    <property type="reaction ID" value="UER00041"/>
</dbReference>
<dbReference type="GO" id="GO:0000162">
    <property type="term" value="P:L-tryptophan biosynthetic process"/>
    <property type="evidence" value="ECO:0007669"/>
    <property type="project" value="UniProtKB-UniRule"/>
</dbReference>
<evidence type="ECO:0000256" key="8">
    <source>
        <dbReference type="ARBA" id="ARBA00061188"/>
    </source>
</evidence>
<organism evidence="12">
    <name type="scientific">Leptospirillum ferriphilum</name>
    <dbReference type="NCBI Taxonomy" id="178606"/>
    <lineage>
        <taxon>Bacteria</taxon>
        <taxon>Pseudomonadati</taxon>
        <taxon>Nitrospirota</taxon>
        <taxon>Nitrospiria</taxon>
        <taxon>Nitrospirales</taxon>
        <taxon>Nitrospiraceae</taxon>
        <taxon>Leptospirillum</taxon>
    </lineage>
</organism>
<comment type="catalytic activity">
    <reaction evidence="7 9">
        <text>N-(5-phospho-beta-D-ribosyl)anthranilate + diphosphate = 5-phospho-alpha-D-ribose 1-diphosphate + anthranilate</text>
        <dbReference type="Rhea" id="RHEA:11768"/>
        <dbReference type="ChEBI" id="CHEBI:16567"/>
        <dbReference type="ChEBI" id="CHEBI:18277"/>
        <dbReference type="ChEBI" id="CHEBI:33019"/>
        <dbReference type="ChEBI" id="CHEBI:58017"/>
        <dbReference type="EC" id="2.4.2.18"/>
    </reaction>
</comment>
<dbReference type="PANTHER" id="PTHR43285:SF2">
    <property type="entry name" value="ANTHRANILATE PHOSPHORIBOSYLTRANSFERASE"/>
    <property type="match status" value="1"/>
</dbReference>
<dbReference type="Gene3D" id="1.20.970.10">
    <property type="entry name" value="Transferase, Pyrimidine Nucleoside Phosphorylase, Chain C"/>
    <property type="match status" value="1"/>
</dbReference>
<feature type="binding site" evidence="9">
    <location>
        <position position="93"/>
    </location>
    <ligand>
        <name>Mg(2+)</name>
        <dbReference type="ChEBI" id="CHEBI:18420"/>
        <label>1</label>
    </ligand>
</feature>
<feature type="binding site" evidence="9">
    <location>
        <begin position="84"/>
        <end position="85"/>
    </location>
    <ligand>
        <name>5-phospho-alpha-D-ribose 1-diphosphate</name>
        <dbReference type="ChEBI" id="CHEBI:58017"/>
    </ligand>
</feature>
<feature type="binding site" evidence="9">
    <location>
        <position position="226"/>
    </location>
    <ligand>
        <name>Mg(2+)</name>
        <dbReference type="ChEBI" id="CHEBI:18420"/>
        <label>1</label>
    </ligand>
</feature>
<name>A0A7C3QQP0_9BACT</name>
<sequence>MSVLPHLAKGGQMERQAMKEWLNAVLDGQIEMTEISAVLTLLSFRGETGDELAGALDSLREHLTPFLLPEPLGREVFDTCGTGGDASGSFNISTTTAIVLAGAGIPVVKHGNRAISSRSGSADVLEALGVRIDISPESAREILLNLGVTFLWAPLYHPALKMLAPLRKSLAIRTLFNLVAPLANPALVRRQMVGVPSLPMVQKISSVLSLMGHESFCVVHGDGLDEATLAGPTTIVRLERGQLYEKTLYHKDFNLPFVSLREIRGGTALENAEILRKVLKGTPGAFLDVTLANAALGFWACGRVSSPAEGVHLAREVIFSRKPLEILDSWIDLSKTIRS</sequence>
<evidence type="ECO:0000256" key="2">
    <source>
        <dbReference type="ARBA" id="ARBA00022605"/>
    </source>
</evidence>
<dbReference type="GO" id="GO:0005829">
    <property type="term" value="C:cytosol"/>
    <property type="evidence" value="ECO:0007669"/>
    <property type="project" value="TreeGrafter"/>
</dbReference>
<evidence type="ECO:0000256" key="6">
    <source>
        <dbReference type="ARBA" id="ARBA00023141"/>
    </source>
</evidence>
<feature type="binding site" evidence="9">
    <location>
        <position position="81"/>
    </location>
    <ligand>
        <name>anthranilate</name>
        <dbReference type="ChEBI" id="CHEBI:16567"/>
        <label>1</label>
    </ligand>
</feature>
<dbReference type="SUPFAM" id="SSF47648">
    <property type="entry name" value="Nucleoside phosphorylase/phosphoribosyltransferase N-terminal domain"/>
    <property type="match status" value="1"/>
</dbReference>
<evidence type="ECO:0000256" key="9">
    <source>
        <dbReference type="HAMAP-Rule" id="MF_00211"/>
    </source>
</evidence>
<evidence type="ECO:0000259" key="11">
    <source>
        <dbReference type="Pfam" id="PF02885"/>
    </source>
</evidence>
<keyword evidence="3 9" id="KW-0328">Glycosyltransferase</keyword>
<comment type="similarity">
    <text evidence="9">Belongs to the anthranilate phosphoribosyltransferase family.</text>
</comment>
<keyword evidence="2 9" id="KW-0028">Amino-acid biosynthesis</keyword>
<evidence type="ECO:0000256" key="7">
    <source>
        <dbReference type="ARBA" id="ARBA00052328"/>
    </source>
</evidence>
<feature type="binding site" evidence="9">
    <location>
        <position position="121"/>
    </location>
    <ligand>
        <name>5-phospho-alpha-D-ribose 1-diphosphate</name>
        <dbReference type="ChEBI" id="CHEBI:58017"/>
    </ligand>
</feature>
<dbReference type="EC" id="2.4.2.18" evidence="9"/>
<dbReference type="Pfam" id="PF02885">
    <property type="entry name" value="Glycos_trans_3N"/>
    <property type="match status" value="1"/>
</dbReference>
<keyword evidence="5 9" id="KW-0822">Tryptophan biosynthesis</keyword>
<dbReference type="AlphaFoldDB" id="A0A7C3QQP0"/>